<sequence>MGDGVSLPSGVICLQVYRTCFTRSDGGRGASTSSSDSIVCDTLDSSSNSTPLLDPSSGLEGFLAYFPSPFVSGI</sequence>
<name>A0A2H1V9S1_SPOFR</name>
<protein>
    <submittedName>
        <fullName evidence="1">SFRICE_009184</fullName>
    </submittedName>
</protein>
<reference evidence="1" key="1">
    <citation type="submission" date="2016-07" db="EMBL/GenBank/DDBJ databases">
        <authorList>
            <person name="Bretaudeau A."/>
        </authorList>
    </citation>
    <scope>NUCLEOTIDE SEQUENCE</scope>
    <source>
        <strain evidence="1">Rice</strain>
        <tissue evidence="1">Whole body</tissue>
    </source>
</reference>
<accession>A0A2H1V9S1</accession>
<evidence type="ECO:0000313" key="1">
    <source>
        <dbReference type="EMBL" id="SOQ37600.1"/>
    </source>
</evidence>
<dbReference type="AlphaFoldDB" id="A0A2H1V9S1"/>
<organism evidence="1">
    <name type="scientific">Spodoptera frugiperda</name>
    <name type="common">Fall armyworm</name>
    <dbReference type="NCBI Taxonomy" id="7108"/>
    <lineage>
        <taxon>Eukaryota</taxon>
        <taxon>Metazoa</taxon>
        <taxon>Ecdysozoa</taxon>
        <taxon>Arthropoda</taxon>
        <taxon>Hexapoda</taxon>
        <taxon>Insecta</taxon>
        <taxon>Pterygota</taxon>
        <taxon>Neoptera</taxon>
        <taxon>Endopterygota</taxon>
        <taxon>Lepidoptera</taxon>
        <taxon>Glossata</taxon>
        <taxon>Ditrysia</taxon>
        <taxon>Noctuoidea</taxon>
        <taxon>Noctuidae</taxon>
        <taxon>Amphipyrinae</taxon>
        <taxon>Spodoptera</taxon>
    </lineage>
</organism>
<dbReference type="EMBL" id="ODYU01001427">
    <property type="protein sequence ID" value="SOQ37600.1"/>
    <property type="molecule type" value="Genomic_DNA"/>
</dbReference>
<proteinExistence type="predicted"/>
<gene>
    <name evidence="1" type="ORF">SFRICE_009184</name>
</gene>